<keyword evidence="4" id="KW-1185">Reference proteome</keyword>
<dbReference type="EMBL" id="MU853600">
    <property type="protein sequence ID" value="KAK4142208.1"/>
    <property type="molecule type" value="Genomic_DNA"/>
</dbReference>
<feature type="region of interest" description="Disordered" evidence="1">
    <location>
        <begin position="336"/>
        <end position="372"/>
    </location>
</feature>
<comment type="caution">
    <text evidence="3">The sequence shown here is derived from an EMBL/GenBank/DDBJ whole genome shotgun (WGS) entry which is preliminary data.</text>
</comment>
<evidence type="ECO:0000256" key="1">
    <source>
        <dbReference type="SAM" id="MobiDB-lite"/>
    </source>
</evidence>
<dbReference type="CDD" id="cd20273">
    <property type="entry name" value="Complex1_LYR_unchar"/>
    <property type="match status" value="1"/>
</dbReference>
<dbReference type="Proteomes" id="UP001302676">
    <property type="component" value="Unassembled WGS sequence"/>
</dbReference>
<name>A0AAN6ZLE9_9PEZI</name>
<feature type="compositionally biased region" description="Basic residues" evidence="1">
    <location>
        <begin position="354"/>
        <end position="372"/>
    </location>
</feature>
<organism evidence="3 4">
    <name type="scientific">Dichotomopilus funicola</name>
    <dbReference type="NCBI Taxonomy" id="1934379"/>
    <lineage>
        <taxon>Eukaryota</taxon>
        <taxon>Fungi</taxon>
        <taxon>Dikarya</taxon>
        <taxon>Ascomycota</taxon>
        <taxon>Pezizomycotina</taxon>
        <taxon>Sordariomycetes</taxon>
        <taxon>Sordariomycetidae</taxon>
        <taxon>Sordariales</taxon>
        <taxon>Chaetomiaceae</taxon>
        <taxon>Dichotomopilus</taxon>
    </lineage>
</organism>
<evidence type="ECO:0000259" key="2">
    <source>
        <dbReference type="Pfam" id="PF20263"/>
    </source>
</evidence>
<evidence type="ECO:0000313" key="4">
    <source>
        <dbReference type="Proteomes" id="UP001302676"/>
    </source>
</evidence>
<protein>
    <recommendedName>
        <fullName evidence="2">LYR motif-containing protein Cup1-like N-terminal domain-containing protein</fullName>
    </recommendedName>
</protein>
<dbReference type="GeneID" id="87814331"/>
<feature type="region of interest" description="Disordered" evidence="1">
    <location>
        <begin position="274"/>
        <end position="294"/>
    </location>
</feature>
<reference evidence="3" key="1">
    <citation type="journal article" date="2023" name="Mol. Phylogenet. Evol.">
        <title>Genome-scale phylogeny and comparative genomics of the fungal order Sordariales.</title>
        <authorList>
            <person name="Hensen N."/>
            <person name="Bonometti L."/>
            <person name="Westerberg I."/>
            <person name="Brannstrom I.O."/>
            <person name="Guillou S."/>
            <person name="Cros-Aarteil S."/>
            <person name="Calhoun S."/>
            <person name="Haridas S."/>
            <person name="Kuo A."/>
            <person name="Mondo S."/>
            <person name="Pangilinan J."/>
            <person name="Riley R."/>
            <person name="LaButti K."/>
            <person name="Andreopoulos B."/>
            <person name="Lipzen A."/>
            <person name="Chen C."/>
            <person name="Yan M."/>
            <person name="Daum C."/>
            <person name="Ng V."/>
            <person name="Clum A."/>
            <person name="Steindorff A."/>
            <person name="Ohm R.A."/>
            <person name="Martin F."/>
            <person name="Silar P."/>
            <person name="Natvig D.O."/>
            <person name="Lalanne C."/>
            <person name="Gautier V."/>
            <person name="Ament-Velasquez S.L."/>
            <person name="Kruys A."/>
            <person name="Hutchinson M.I."/>
            <person name="Powell A.J."/>
            <person name="Barry K."/>
            <person name="Miller A.N."/>
            <person name="Grigoriev I.V."/>
            <person name="Debuchy R."/>
            <person name="Gladieux P."/>
            <person name="Hiltunen Thoren M."/>
            <person name="Johannesson H."/>
        </authorList>
    </citation>
    <scope>NUCLEOTIDE SEQUENCE</scope>
    <source>
        <strain evidence="3">CBS 141.50</strain>
    </source>
</reference>
<evidence type="ECO:0000313" key="3">
    <source>
        <dbReference type="EMBL" id="KAK4142208.1"/>
    </source>
</evidence>
<feature type="domain" description="LYR motif-containing protein Cup1-like N-terminal" evidence="2">
    <location>
        <begin position="16"/>
        <end position="99"/>
    </location>
</feature>
<proteinExistence type="predicted"/>
<reference evidence="3" key="2">
    <citation type="submission" date="2023-05" db="EMBL/GenBank/DDBJ databases">
        <authorList>
            <consortium name="Lawrence Berkeley National Laboratory"/>
            <person name="Steindorff A."/>
            <person name="Hensen N."/>
            <person name="Bonometti L."/>
            <person name="Westerberg I."/>
            <person name="Brannstrom I.O."/>
            <person name="Guillou S."/>
            <person name="Cros-Aarteil S."/>
            <person name="Calhoun S."/>
            <person name="Haridas S."/>
            <person name="Kuo A."/>
            <person name="Mondo S."/>
            <person name="Pangilinan J."/>
            <person name="Riley R."/>
            <person name="Labutti K."/>
            <person name="Andreopoulos B."/>
            <person name="Lipzen A."/>
            <person name="Chen C."/>
            <person name="Yanf M."/>
            <person name="Daum C."/>
            <person name="Ng V."/>
            <person name="Clum A."/>
            <person name="Ohm R."/>
            <person name="Martin F."/>
            <person name="Silar P."/>
            <person name="Natvig D."/>
            <person name="Lalanne C."/>
            <person name="Gautier V."/>
            <person name="Ament-Velasquez S.L."/>
            <person name="Kruys A."/>
            <person name="Hutchinson M.I."/>
            <person name="Powell A.J."/>
            <person name="Barry K."/>
            <person name="Miller A.N."/>
            <person name="Grigoriev I.V."/>
            <person name="Debuchy R."/>
            <person name="Gladieux P."/>
            <person name="Thoren M.H."/>
            <person name="Johannesson H."/>
        </authorList>
    </citation>
    <scope>NUCLEOTIDE SEQUENCE</scope>
    <source>
        <strain evidence="3">CBS 141.50</strain>
    </source>
</reference>
<accession>A0AAN6ZLE9</accession>
<dbReference type="Pfam" id="PF20263">
    <property type="entry name" value="LYRM2-like"/>
    <property type="match status" value="1"/>
</dbReference>
<feature type="compositionally biased region" description="Basic and acidic residues" evidence="1">
    <location>
        <begin position="341"/>
        <end position="353"/>
    </location>
</feature>
<dbReference type="RefSeq" id="XP_062635579.1">
    <property type="nucleotide sequence ID" value="XM_062777718.1"/>
</dbReference>
<sequence length="372" mass="42995">MSRPLRLPRPETPIHLYRHILRESSYLPRPARWVIDERIKARFRAGIDSWADDELIARRIRHAHHGLRLIRAANAGDMDRMRRIMYFAIGRRGPRRRELVARLVSFDKPSSTADLERFISKAHAVDEKDRKLDWLDTWDVEKLRVFARSQANAGINSPRASIMAHQTSPEKRIPAENSWGRPLPLKLARSKLLALWRKLAEKIMPPLPVSEWKRLRNIIQGTVQAQWLPPPRRALAKGILEVVPPARNWDWKAYAVKPVAAVDRQANRRNKLLSGALDDNSPSDPQPTGCHKYKPRSFRRMLAEVWRLSATMKQKPTGKGWDITWGRETMLPASPMGRSLEFFKDYPDPEGGNKNRKQPPRRGKHRGAAKRS</sequence>
<dbReference type="InterPro" id="IPR046896">
    <property type="entry name" value="Cup1-like_N"/>
</dbReference>
<gene>
    <name evidence="3" type="ORF">C8A04DRAFT_13449</name>
</gene>
<dbReference type="AlphaFoldDB" id="A0AAN6ZLE9"/>